<accession>A0A6L2NGF3</accession>
<dbReference type="EMBL" id="BKCJ010008927">
    <property type="protein sequence ID" value="GEU84589.1"/>
    <property type="molecule type" value="Genomic_DNA"/>
</dbReference>
<keyword evidence="1" id="KW-0808">Transferase</keyword>
<keyword evidence="1" id="KW-0548">Nucleotidyltransferase</keyword>
<organism evidence="1">
    <name type="scientific">Tanacetum cinerariifolium</name>
    <name type="common">Dalmatian daisy</name>
    <name type="synonym">Chrysanthemum cinerariifolium</name>
    <dbReference type="NCBI Taxonomy" id="118510"/>
    <lineage>
        <taxon>Eukaryota</taxon>
        <taxon>Viridiplantae</taxon>
        <taxon>Streptophyta</taxon>
        <taxon>Embryophyta</taxon>
        <taxon>Tracheophyta</taxon>
        <taxon>Spermatophyta</taxon>
        <taxon>Magnoliopsida</taxon>
        <taxon>eudicotyledons</taxon>
        <taxon>Gunneridae</taxon>
        <taxon>Pentapetalae</taxon>
        <taxon>asterids</taxon>
        <taxon>campanulids</taxon>
        <taxon>Asterales</taxon>
        <taxon>Asteraceae</taxon>
        <taxon>Asteroideae</taxon>
        <taxon>Anthemideae</taxon>
        <taxon>Anthemidinae</taxon>
        <taxon>Tanacetum</taxon>
    </lineage>
</organism>
<name>A0A6L2NGF3_TANCI</name>
<comment type="caution">
    <text evidence="1">The sequence shown here is derived from an EMBL/GenBank/DDBJ whole genome shotgun (WGS) entry which is preliminary data.</text>
</comment>
<gene>
    <name evidence="1" type="ORF">Tci_056567</name>
</gene>
<dbReference type="GO" id="GO:0003964">
    <property type="term" value="F:RNA-directed DNA polymerase activity"/>
    <property type="evidence" value="ECO:0007669"/>
    <property type="project" value="UniProtKB-KW"/>
</dbReference>
<dbReference type="Pfam" id="PF08284">
    <property type="entry name" value="RVP_2"/>
    <property type="match status" value="1"/>
</dbReference>
<protein>
    <submittedName>
        <fullName evidence="1">Reverse transcriptase domain-containing protein</fullName>
    </submittedName>
</protein>
<keyword evidence="1" id="KW-0695">RNA-directed DNA polymerase</keyword>
<sequence length="227" mass="25441">MTSTRTSTSQEALEELISQHVADALATYDTNWSNGDDSHDLGSGGRRTMNVRHDAAYEMPWNTLMKMMVENYCSRSEKKKMETELQAENKSKMDNNLRNNHGQQTPYKRHNVARAYAVGSGEKREYAGTLPLYNKCKFHHNRLCAAKNASGNIEVYGRTYALGGGEPNPDSNVVTGTFLLNNRYASILFESDADRSFVSTTFSSLIDITPSTLDNSYDVELADERIT</sequence>
<proteinExistence type="predicted"/>
<evidence type="ECO:0000313" key="1">
    <source>
        <dbReference type="EMBL" id="GEU84589.1"/>
    </source>
</evidence>
<reference evidence="1" key="1">
    <citation type="journal article" date="2019" name="Sci. Rep.">
        <title>Draft genome of Tanacetum cinerariifolium, the natural source of mosquito coil.</title>
        <authorList>
            <person name="Yamashiro T."/>
            <person name="Shiraishi A."/>
            <person name="Satake H."/>
            <person name="Nakayama K."/>
        </authorList>
    </citation>
    <scope>NUCLEOTIDE SEQUENCE</scope>
</reference>
<dbReference type="AlphaFoldDB" id="A0A6L2NGF3"/>